<gene>
    <name evidence="1" type="ORF">EVAR_35461_1</name>
</gene>
<keyword evidence="2" id="KW-1185">Reference proteome</keyword>
<reference evidence="1 2" key="1">
    <citation type="journal article" date="2019" name="Commun. Biol.">
        <title>The bagworm genome reveals a unique fibroin gene that provides high tensile strength.</title>
        <authorList>
            <person name="Kono N."/>
            <person name="Nakamura H."/>
            <person name="Ohtoshi R."/>
            <person name="Tomita M."/>
            <person name="Numata K."/>
            <person name="Arakawa K."/>
        </authorList>
    </citation>
    <scope>NUCLEOTIDE SEQUENCE [LARGE SCALE GENOMIC DNA]</scope>
</reference>
<evidence type="ECO:0000313" key="1">
    <source>
        <dbReference type="EMBL" id="GBP64140.1"/>
    </source>
</evidence>
<sequence>MPPVTDVVVASVAAVVSVPRPALDRRGVLRSKALSKKFKKMWGGMPQKLGVHANVNHSGTKSGADAYDEVRRIIIDKDIITSRFMVCDSIEASSQRIEKRANHTTY</sequence>
<dbReference type="EMBL" id="BGZK01000889">
    <property type="protein sequence ID" value="GBP64140.1"/>
    <property type="molecule type" value="Genomic_DNA"/>
</dbReference>
<proteinExistence type="predicted"/>
<organism evidence="1 2">
    <name type="scientific">Eumeta variegata</name>
    <name type="common">Bagworm moth</name>
    <name type="synonym">Eumeta japonica</name>
    <dbReference type="NCBI Taxonomy" id="151549"/>
    <lineage>
        <taxon>Eukaryota</taxon>
        <taxon>Metazoa</taxon>
        <taxon>Ecdysozoa</taxon>
        <taxon>Arthropoda</taxon>
        <taxon>Hexapoda</taxon>
        <taxon>Insecta</taxon>
        <taxon>Pterygota</taxon>
        <taxon>Neoptera</taxon>
        <taxon>Endopterygota</taxon>
        <taxon>Lepidoptera</taxon>
        <taxon>Glossata</taxon>
        <taxon>Ditrysia</taxon>
        <taxon>Tineoidea</taxon>
        <taxon>Psychidae</taxon>
        <taxon>Oiketicinae</taxon>
        <taxon>Eumeta</taxon>
    </lineage>
</organism>
<accession>A0A4C1XM00</accession>
<dbReference type="AlphaFoldDB" id="A0A4C1XM00"/>
<comment type="caution">
    <text evidence="1">The sequence shown here is derived from an EMBL/GenBank/DDBJ whole genome shotgun (WGS) entry which is preliminary data.</text>
</comment>
<evidence type="ECO:0000313" key="2">
    <source>
        <dbReference type="Proteomes" id="UP000299102"/>
    </source>
</evidence>
<dbReference type="Proteomes" id="UP000299102">
    <property type="component" value="Unassembled WGS sequence"/>
</dbReference>
<name>A0A4C1XM00_EUMVA</name>
<protein>
    <submittedName>
        <fullName evidence="1">Uncharacterized protein</fullName>
    </submittedName>
</protein>